<evidence type="ECO:0000256" key="8">
    <source>
        <dbReference type="ARBA" id="ARBA00022777"/>
    </source>
</evidence>
<evidence type="ECO:0000256" key="2">
    <source>
        <dbReference type="ARBA" id="ARBA00004229"/>
    </source>
</evidence>
<evidence type="ECO:0000256" key="9">
    <source>
        <dbReference type="ARBA" id="ARBA00022946"/>
    </source>
</evidence>
<dbReference type="GO" id="GO:0010276">
    <property type="term" value="F:phytol kinase activity"/>
    <property type="evidence" value="ECO:0007669"/>
    <property type="project" value="UniProtKB-EC"/>
</dbReference>
<proteinExistence type="inferred from homology"/>
<keyword evidence="6" id="KW-0808">Transferase</keyword>
<keyword evidence="4" id="KW-0150">Chloroplast</keyword>
<feature type="transmembrane region" description="Helical" evidence="15">
    <location>
        <begin position="324"/>
        <end position="342"/>
    </location>
</feature>
<keyword evidence="10 15" id="KW-1133">Transmembrane helix</keyword>
<feature type="transmembrane region" description="Helical" evidence="15">
    <location>
        <begin position="81"/>
        <end position="103"/>
    </location>
</feature>
<dbReference type="EMBL" id="CM000641">
    <property type="protein sequence ID" value="EED93238.1"/>
    <property type="molecule type" value="Genomic_DNA"/>
</dbReference>
<evidence type="ECO:0000256" key="16">
    <source>
        <dbReference type="SAM" id="SignalP"/>
    </source>
</evidence>
<dbReference type="PANTHER" id="PTHR32523">
    <property type="entry name" value="PHYTOL KINASE 1, CHLOROPLASTIC"/>
    <property type="match status" value="1"/>
</dbReference>
<accession>B8C1G2</accession>
<keyword evidence="8" id="KW-0418">Kinase</keyword>
<feature type="transmembrane region" description="Helical" evidence="15">
    <location>
        <begin position="145"/>
        <end position="163"/>
    </location>
</feature>
<feature type="transmembrane region" description="Helical" evidence="15">
    <location>
        <begin position="260"/>
        <end position="279"/>
    </location>
</feature>
<evidence type="ECO:0000256" key="6">
    <source>
        <dbReference type="ARBA" id="ARBA00022679"/>
    </source>
</evidence>
<evidence type="ECO:0000313" key="18">
    <source>
        <dbReference type="Proteomes" id="UP000001449"/>
    </source>
</evidence>
<evidence type="ECO:0000256" key="15">
    <source>
        <dbReference type="SAM" id="Phobius"/>
    </source>
</evidence>
<evidence type="ECO:0000256" key="11">
    <source>
        <dbReference type="ARBA" id="ARBA00023136"/>
    </source>
</evidence>
<evidence type="ECO:0000256" key="10">
    <source>
        <dbReference type="ARBA" id="ARBA00022989"/>
    </source>
</evidence>
<comment type="pathway">
    <text evidence="12">Cofactor biosynthesis; tocopherol biosynthesis.</text>
</comment>
<comment type="catalytic activity">
    <reaction evidence="14">
        <text>phytol + CTP = phytyl phosphate + CDP + H(+)</text>
        <dbReference type="Rhea" id="RHEA:38055"/>
        <dbReference type="ChEBI" id="CHEBI:15378"/>
        <dbReference type="ChEBI" id="CHEBI:17327"/>
        <dbReference type="ChEBI" id="CHEBI:37563"/>
        <dbReference type="ChEBI" id="CHEBI:58069"/>
        <dbReference type="ChEBI" id="CHEBI:75483"/>
        <dbReference type="EC" id="2.7.1.182"/>
    </reaction>
</comment>
<evidence type="ECO:0000256" key="7">
    <source>
        <dbReference type="ARBA" id="ARBA00022692"/>
    </source>
</evidence>
<evidence type="ECO:0000256" key="13">
    <source>
        <dbReference type="ARBA" id="ARBA00039024"/>
    </source>
</evidence>
<dbReference type="eggNOG" id="KOG4453">
    <property type="taxonomic scope" value="Eukaryota"/>
</dbReference>
<keyword evidence="18" id="KW-1185">Reference proteome</keyword>
<evidence type="ECO:0000256" key="5">
    <source>
        <dbReference type="ARBA" id="ARBA00022640"/>
    </source>
</evidence>
<gene>
    <name evidence="17" type="ORF">THAPSDRAFT_22177</name>
</gene>
<keyword evidence="5" id="KW-0934">Plastid</keyword>
<reference evidence="17 18" key="2">
    <citation type="journal article" date="2008" name="Nature">
        <title>The Phaeodactylum genome reveals the evolutionary history of diatom genomes.</title>
        <authorList>
            <person name="Bowler C."/>
            <person name="Allen A.E."/>
            <person name="Badger J.H."/>
            <person name="Grimwood J."/>
            <person name="Jabbari K."/>
            <person name="Kuo A."/>
            <person name="Maheswari U."/>
            <person name="Martens C."/>
            <person name="Maumus F."/>
            <person name="Otillar R.P."/>
            <person name="Rayko E."/>
            <person name="Salamov A."/>
            <person name="Vandepoele K."/>
            <person name="Beszteri B."/>
            <person name="Gruber A."/>
            <person name="Heijde M."/>
            <person name="Katinka M."/>
            <person name="Mock T."/>
            <person name="Valentin K."/>
            <person name="Verret F."/>
            <person name="Berges J.A."/>
            <person name="Brownlee C."/>
            <person name="Cadoret J.P."/>
            <person name="Chiovitti A."/>
            <person name="Choi C.J."/>
            <person name="Coesel S."/>
            <person name="De Martino A."/>
            <person name="Detter J.C."/>
            <person name="Durkin C."/>
            <person name="Falciatore A."/>
            <person name="Fournet J."/>
            <person name="Haruta M."/>
            <person name="Huysman M.J."/>
            <person name="Jenkins B.D."/>
            <person name="Jiroutova K."/>
            <person name="Jorgensen R.E."/>
            <person name="Joubert Y."/>
            <person name="Kaplan A."/>
            <person name="Kroger N."/>
            <person name="Kroth P.G."/>
            <person name="La Roche J."/>
            <person name="Lindquist E."/>
            <person name="Lommer M."/>
            <person name="Martin-Jezequel V."/>
            <person name="Lopez P.J."/>
            <person name="Lucas S."/>
            <person name="Mangogna M."/>
            <person name="McGinnis K."/>
            <person name="Medlin L.K."/>
            <person name="Montsant A."/>
            <person name="Oudot-Le Secq M.P."/>
            <person name="Napoli C."/>
            <person name="Obornik M."/>
            <person name="Parker M.S."/>
            <person name="Petit J.L."/>
            <person name="Porcel B.M."/>
            <person name="Poulsen N."/>
            <person name="Robison M."/>
            <person name="Rychlewski L."/>
            <person name="Rynearson T.A."/>
            <person name="Schmutz J."/>
            <person name="Shapiro H."/>
            <person name="Siaut M."/>
            <person name="Stanley M."/>
            <person name="Sussman M.R."/>
            <person name="Taylor A.R."/>
            <person name="Vardi A."/>
            <person name="von Dassow P."/>
            <person name="Vyverman W."/>
            <person name="Willis A."/>
            <person name="Wyrwicz L.S."/>
            <person name="Rokhsar D.S."/>
            <person name="Weissenbach J."/>
            <person name="Armbrust E.V."/>
            <person name="Green B.R."/>
            <person name="Van de Peer Y."/>
            <person name="Grigoriev I.V."/>
        </authorList>
    </citation>
    <scope>NUCLEOTIDE SEQUENCE [LARGE SCALE GENOMIC DNA]</scope>
    <source>
        <strain evidence="17 18">CCMP1335</strain>
    </source>
</reference>
<dbReference type="KEGG" id="tps:THAPSDRAFT_22177"/>
<dbReference type="GO" id="GO:0016301">
    <property type="term" value="F:kinase activity"/>
    <property type="evidence" value="ECO:0000318"/>
    <property type="project" value="GO_Central"/>
</dbReference>
<keyword evidence="7 15" id="KW-0812">Transmembrane</keyword>
<dbReference type="PaxDb" id="35128-Thaps22177"/>
<organism evidence="17 18">
    <name type="scientific">Thalassiosira pseudonana</name>
    <name type="common">Marine diatom</name>
    <name type="synonym">Cyclotella nana</name>
    <dbReference type="NCBI Taxonomy" id="35128"/>
    <lineage>
        <taxon>Eukaryota</taxon>
        <taxon>Sar</taxon>
        <taxon>Stramenopiles</taxon>
        <taxon>Ochrophyta</taxon>
        <taxon>Bacillariophyta</taxon>
        <taxon>Coscinodiscophyceae</taxon>
        <taxon>Thalassiosirophycidae</taxon>
        <taxon>Thalassiosirales</taxon>
        <taxon>Thalassiosiraceae</taxon>
        <taxon>Thalassiosira</taxon>
    </lineage>
</organism>
<dbReference type="AlphaFoldDB" id="B8C1G2"/>
<dbReference type="GO" id="GO:0016020">
    <property type="term" value="C:membrane"/>
    <property type="evidence" value="ECO:0007669"/>
    <property type="project" value="UniProtKB-SubCell"/>
</dbReference>
<protein>
    <recommendedName>
        <fullName evidence="13">phytol kinase</fullName>
        <ecNumber evidence="13">2.7.1.182</ecNumber>
    </recommendedName>
</protein>
<comment type="similarity">
    <text evidence="3">Belongs to the polyprenol kinase family.</text>
</comment>
<dbReference type="InParanoid" id="B8C1G2"/>
<feature type="transmembrane region" description="Helical" evidence="15">
    <location>
        <begin position="175"/>
        <end position="192"/>
    </location>
</feature>
<keyword evidence="11 15" id="KW-0472">Membrane</keyword>
<keyword evidence="9" id="KW-0809">Transit peptide</keyword>
<evidence type="ECO:0000256" key="12">
    <source>
        <dbReference type="ARBA" id="ARBA00024015"/>
    </source>
</evidence>
<comment type="subcellular location">
    <subcellularLocation>
        <location evidence="1">Membrane</location>
        <topology evidence="1">Multi-pass membrane protein</topology>
    </subcellularLocation>
    <subcellularLocation>
        <location evidence="2">Plastid</location>
        <location evidence="2">Chloroplast</location>
    </subcellularLocation>
</comment>
<feature type="chain" id="PRO_5002866189" description="phytol kinase" evidence="16">
    <location>
        <begin position="23"/>
        <end position="396"/>
    </location>
</feature>
<evidence type="ECO:0000256" key="1">
    <source>
        <dbReference type="ARBA" id="ARBA00004141"/>
    </source>
</evidence>
<dbReference type="GO" id="GO:0009507">
    <property type="term" value="C:chloroplast"/>
    <property type="evidence" value="ECO:0007669"/>
    <property type="project" value="UniProtKB-SubCell"/>
</dbReference>
<feature type="signal peptide" evidence="16">
    <location>
        <begin position="1"/>
        <end position="22"/>
    </location>
</feature>
<dbReference type="RefSeq" id="XP_002289701.1">
    <property type="nucleotide sequence ID" value="XM_002289665.1"/>
</dbReference>
<evidence type="ECO:0000256" key="3">
    <source>
        <dbReference type="ARBA" id="ARBA00010794"/>
    </source>
</evidence>
<dbReference type="EC" id="2.7.1.182" evidence="13"/>
<evidence type="ECO:0000313" key="17">
    <source>
        <dbReference type="EMBL" id="EED93238.1"/>
    </source>
</evidence>
<dbReference type="PANTHER" id="PTHR32523:SF8">
    <property type="entry name" value="DOLICHOL KINASE"/>
    <property type="match status" value="1"/>
</dbReference>
<keyword evidence="16" id="KW-0732">Signal</keyword>
<dbReference type="InterPro" id="IPR039606">
    <property type="entry name" value="Phytol/farnesol_kinase"/>
</dbReference>
<dbReference type="Proteomes" id="UP000001449">
    <property type="component" value="Chromosome 4"/>
</dbReference>
<dbReference type="HOGENOM" id="CLU_058561_5_0_1"/>
<feature type="transmembrane region" description="Helical" evidence="15">
    <location>
        <begin position="115"/>
        <end position="133"/>
    </location>
</feature>
<reference evidence="17 18" key="1">
    <citation type="journal article" date="2004" name="Science">
        <title>The genome of the diatom Thalassiosira pseudonana: ecology, evolution, and metabolism.</title>
        <authorList>
            <person name="Armbrust E.V."/>
            <person name="Berges J.A."/>
            <person name="Bowler C."/>
            <person name="Green B.R."/>
            <person name="Martinez D."/>
            <person name="Putnam N.H."/>
            <person name="Zhou S."/>
            <person name="Allen A.E."/>
            <person name="Apt K.E."/>
            <person name="Bechner M."/>
            <person name="Brzezinski M.A."/>
            <person name="Chaal B.K."/>
            <person name="Chiovitti A."/>
            <person name="Davis A.K."/>
            <person name="Demarest M.S."/>
            <person name="Detter J.C."/>
            <person name="Glavina T."/>
            <person name="Goodstein D."/>
            <person name="Hadi M.Z."/>
            <person name="Hellsten U."/>
            <person name="Hildebrand M."/>
            <person name="Jenkins B.D."/>
            <person name="Jurka J."/>
            <person name="Kapitonov V.V."/>
            <person name="Kroger N."/>
            <person name="Lau W.W."/>
            <person name="Lane T.W."/>
            <person name="Larimer F.W."/>
            <person name="Lippmeier J.C."/>
            <person name="Lucas S."/>
            <person name="Medina M."/>
            <person name="Montsant A."/>
            <person name="Obornik M."/>
            <person name="Parker M.S."/>
            <person name="Palenik B."/>
            <person name="Pazour G.J."/>
            <person name="Richardson P.M."/>
            <person name="Rynearson T.A."/>
            <person name="Saito M.A."/>
            <person name="Schwartz D.C."/>
            <person name="Thamatrakoln K."/>
            <person name="Valentin K."/>
            <person name="Vardi A."/>
            <person name="Wilkerson F.P."/>
            <person name="Rokhsar D.S."/>
        </authorList>
    </citation>
    <scope>NUCLEOTIDE SEQUENCE [LARGE SCALE GENOMIC DNA]</scope>
    <source>
        <strain evidence="17 18">CCMP1335</strain>
    </source>
</reference>
<evidence type="ECO:0000256" key="4">
    <source>
        <dbReference type="ARBA" id="ARBA00022528"/>
    </source>
</evidence>
<evidence type="ECO:0000256" key="14">
    <source>
        <dbReference type="ARBA" id="ARBA00048889"/>
    </source>
</evidence>
<sequence length="396" mass="42039">MKFPILLLSFVGLQSKLLTADAFAPHLPRKDVVAPSTVRNRPTQQHRRLHRVSKPFTTLQMEQPNDNSNSQIISGISKMKLLLPITAIVSLSITTLAAYNQLLPGPLIDATSPPPFFATLPFGSMFAGSYNAYTPQLILRDASATIFSIVAAAGFVKAITYPVKLDKLEPRDARKIIHTLSAPLFILVWPLFSNAYGARVFATIVPLLNAVRLLVAGAGSGTISGLNDTATAAAAGEGQAEGSEMELATAISRSGDAKEALQGPFVYVLALLFTTFFFWTDSPIGIVSMATLAVGDGLADLIGRRLGSANKWSFNQSKSVAGSAAFVIGSVVGSFGLISWLISNGTMDSLQFDTLELLGRLFIIAVVSAGVELVPIVDDNYSVPITAAVLSTVLLN</sequence>
<name>B8C1G2_THAPS</name>
<dbReference type="GeneID" id="7447492"/>
<feature type="transmembrane region" description="Helical" evidence="15">
    <location>
        <begin position="357"/>
        <end position="377"/>
    </location>
</feature>